<evidence type="ECO:0000313" key="2">
    <source>
        <dbReference type="Proteomes" id="UP000309997"/>
    </source>
</evidence>
<organism evidence="1 2">
    <name type="scientific">Populus alba</name>
    <name type="common">White poplar</name>
    <dbReference type="NCBI Taxonomy" id="43335"/>
    <lineage>
        <taxon>Eukaryota</taxon>
        <taxon>Viridiplantae</taxon>
        <taxon>Streptophyta</taxon>
        <taxon>Embryophyta</taxon>
        <taxon>Tracheophyta</taxon>
        <taxon>Spermatophyta</taxon>
        <taxon>Magnoliopsida</taxon>
        <taxon>eudicotyledons</taxon>
        <taxon>Gunneridae</taxon>
        <taxon>Pentapetalae</taxon>
        <taxon>rosids</taxon>
        <taxon>fabids</taxon>
        <taxon>Malpighiales</taxon>
        <taxon>Salicaceae</taxon>
        <taxon>Saliceae</taxon>
        <taxon>Populus</taxon>
    </lineage>
</organism>
<accession>A0ACC4CR10</accession>
<proteinExistence type="predicted"/>
<keyword evidence="2" id="KW-1185">Reference proteome</keyword>
<sequence>MFISSENIVPILLFIEPCDSTTPRGRASEMIRSREHTKRGPNKKIEDVESLAIIGRDCQVCNRRPCNLTRERRGKAPGKWCIPEHFSFAVTCALPFS</sequence>
<comment type="caution">
    <text evidence="1">The sequence shown here is derived from an EMBL/GenBank/DDBJ whole genome shotgun (WGS) entry which is preliminary data.</text>
</comment>
<evidence type="ECO:0000313" key="1">
    <source>
        <dbReference type="EMBL" id="KAL3603790.1"/>
    </source>
</evidence>
<dbReference type="EMBL" id="RCHU02000002">
    <property type="protein sequence ID" value="KAL3603790.1"/>
    <property type="molecule type" value="Genomic_DNA"/>
</dbReference>
<gene>
    <name evidence="1" type="ORF">D5086_004649</name>
</gene>
<name>A0ACC4CR10_POPAL</name>
<reference evidence="1 2" key="1">
    <citation type="journal article" date="2024" name="Plant Biotechnol. J.">
        <title>Genome and CRISPR/Cas9 system of a widespread forest tree (Populus alba) in the world.</title>
        <authorList>
            <person name="Liu Y.J."/>
            <person name="Jiang P.F."/>
            <person name="Han X.M."/>
            <person name="Li X.Y."/>
            <person name="Wang H.M."/>
            <person name="Wang Y.J."/>
            <person name="Wang X.X."/>
            <person name="Zeng Q.Y."/>
        </authorList>
    </citation>
    <scope>NUCLEOTIDE SEQUENCE [LARGE SCALE GENOMIC DNA]</scope>
    <source>
        <strain evidence="2">cv. PAL-ZL1</strain>
    </source>
</reference>
<dbReference type="Proteomes" id="UP000309997">
    <property type="component" value="Unassembled WGS sequence"/>
</dbReference>
<protein>
    <submittedName>
        <fullName evidence="1">Uncharacterized protein</fullName>
    </submittedName>
</protein>